<gene>
    <name evidence="1" type="ORF">FHS21_004185</name>
</gene>
<name>A0A839UD53_9HYPH</name>
<comment type="caution">
    <text evidence="1">The sequence shown here is derived from an EMBL/GenBank/DDBJ whole genome shotgun (WGS) entry which is preliminary data.</text>
</comment>
<dbReference type="AlphaFoldDB" id="A0A839UD53"/>
<evidence type="ECO:0000313" key="2">
    <source>
        <dbReference type="Proteomes" id="UP000554520"/>
    </source>
</evidence>
<protein>
    <submittedName>
        <fullName evidence="1">Uncharacterized protein</fullName>
    </submittedName>
</protein>
<organism evidence="1 2">
    <name type="scientific">Phyllobacterium trifolii</name>
    <dbReference type="NCBI Taxonomy" id="300193"/>
    <lineage>
        <taxon>Bacteria</taxon>
        <taxon>Pseudomonadati</taxon>
        <taxon>Pseudomonadota</taxon>
        <taxon>Alphaproteobacteria</taxon>
        <taxon>Hyphomicrobiales</taxon>
        <taxon>Phyllobacteriaceae</taxon>
        <taxon>Phyllobacterium</taxon>
    </lineage>
</organism>
<accession>A0A839UD53</accession>
<evidence type="ECO:0000313" key="1">
    <source>
        <dbReference type="EMBL" id="MBB3147753.1"/>
    </source>
</evidence>
<dbReference type="Proteomes" id="UP000554520">
    <property type="component" value="Unassembled WGS sequence"/>
</dbReference>
<sequence length="31" mass="3695">MSGSIPQFLRNVVQVIRDHLDRRQNGFQARR</sequence>
<reference evidence="1 2" key="1">
    <citation type="submission" date="2020-08" db="EMBL/GenBank/DDBJ databases">
        <title>Genomic Encyclopedia of Type Strains, Phase III (KMG-III): the genomes of soil and plant-associated and newly described type strains.</title>
        <authorList>
            <person name="Whitman W."/>
        </authorList>
    </citation>
    <scope>NUCLEOTIDE SEQUENCE [LARGE SCALE GENOMIC DNA]</scope>
    <source>
        <strain evidence="1 2">CECT 7015</strain>
    </source>
</reference>
<dbReference type="EMBL" id="JACHXN010000014">
    <property type="protein sequence ID" value="MBB3147753.1"/>
    <property type="molecule type" value="Genomic_DNA"/>
</dbReference>
<proteinExistence type="predicted"/>
<keyword evidence="2" id="KW-1185">Reference proteome</keyword>